<evidence type="ECO:0000313" key="2">
    <source>
        <dbReference type="Proteomes" id="UP000295741"/>
    </source>
</evidence>
<keyword evidence="1" id="KW-0808">Transferase</keyword>
<reference evidence="1 2" key="1">
    <citation type="submission" date="2019-03" db="EMBL/GenBank/DDBJ databases">
        <title>Genomic Encyclopedia of Archaeal and Bacterial Type Strains, Phase II (KMG-II): from individual species to whole genera.</title>
        <authorList>
            <person name="Goeker M."/>
        </authorList>
    </citation>
    <scope>NUCLEOTIDE SEQUENCE [LARGE SCALE GENOMIC DNA]</scope>
    <source>
        <strain evidence="1 2">DSM 28323</strain>
    </source>
</reference>
<sequence length="298" mass="34905">MKKEILILPAHIIEQDKWDQCIAKHANGLIYSRYDYLSNICDNWHGIVIGDYEAVMPLPWRKKYGLRYFYTPPFIQQLGLTGNTEKIDLELLTREIRQFAWYGDLMFNFSNSGLAEAVKAKQKINFIITLKNGYDKIHEAYSHDLKQTLQKKHPGLIYTSENDFLAAITAYQQNYASRMPHIHTDCFSRFTLLCRQLSQEGNCLVRSVRNEKGDILSNVLLLKDNKRIYHLINTTITEGRQMHSNHLLLDQLLRELSGRDLLFDFEGSELEGVRTFYKKFGGYSQPYFHYTRNILKGY</sequence>
<comment type="caution">
    <text evidence="1">The sequence shown here is derived from an EMBL/GenBank/DDBJ whole genome shotgun (WGS) entry which is preliminary data.</text>
</comment>
<evidence type="ECO:0000313" key="1">
    <source>
        <dbReference type="EMBL" id="TDO25643.1"/>
    </source>
</evidence>
<dbReference type="RefSeq" id="WP_133475147.1">
    <property type="nucleotide sequence ID" value="NZ_SNWP01000012.1"/>
</dbReference>
<proteinExistence type="predicted"/>
<dbReference type="EMBL" id="SNWP01000012">
    <property type="protein sequence ID" value="TDO25643.1"/>
    <property type="molecule type" value="Genomic_DNA"/>
</dbReference>
<dbReference type="OrthoDB" id="1113003at2"/>
<dbReference type="Proteomes" id="UP000295741">
    <property type="component" value="Unassembled WGS sequence"/>
</dbReference>
<accession>A0A4R6IT27</accession>
<organism evidence="1 2">
    <name type="scientific">Sediminibacterium goheungense</name>
    <dbReference type="NCBI Taxonomy" id="1086393"/>
    <lineage>
        <taxon>Bacteria</taxon>
        <taxon>Pseudomonadati</taxon>
        <taxon>Bacteroidota</taxon>
        <taxon>Chitinophagia</taxon>
        <taxon>Chitinophagales</taxon>
        <taxon>Chitinophagaceae</taxon>
        <taxon>Sediminibacterium</taxon>
    </lineage>
</organism>
<dbReference type="GO" id="GO:0016740">
    <property type="term" value="F:transferase activity"/>
    <property type="evidence" value="ECO:0007669"/>
    <property type="project" value="UniProtKB-KW"/>
</dbReference>
<protein>
    <submittedName>
        <fullName evidence="1">Acetyltransferase (GNAT) family protein</fullName>
    </submittedName>
</protein>
<name>A0A4R6IT27_9BACT</name>
<dbReference type="AlphaFoldDB" id="A0A4R6IT27"/>
<dbReference type="SUPFAM" id="SSF55729">
    <property type="entry name" value="Acyl-CoA N-acyltransferases (Nat)"/>
    <property type="match status" value="1"/>
</dbReference>
<dbReference type="InterPro" id="IPR016181">
    <property type="entry name" value="Acyl_CoA_acyltransferase"/>
</dbReference>
<keyword evidence="2" id="KW-1185">Reference proteome</keyword>
<gene>
    <name evidence="1" type="ORF">BC659_2565</name>
</gene>
<dbReference type="Gene3D" id="3.40.630.30">
    <property type="match status" value="1"/>
</dbReference>